<evidence type="ECO:0000313" key="1">
    <source>
        <dbReference type="EMBL" id="EAU00358.1"/>
    </source>
</evidence>
<dbReference type="Proteomes" id="UP000006380">
    <property type="component" value="Chromosome"/>
</dbReference>
<reference evidence="1" key="1">
    <citation type="submission" date="2016-07" db="EMBL/GenBank/DDBJ databases">
        <title>Comparative genomics of the Campylobacter concisus group.</title>
        <authorList>
            <person name="Miller W.G."/>
            <person name="Yee E."/>
            <person name="Chapman M.H."/>
            <person name="Huynh S."/>
            <person name="Bono J.L."/>
            <person name="On S.L.W."/>
            <person name="StLeger J."/>
            <person name="Foster G."/>
            <person name="Parker C.T."/>
        </authorList>
    </citation>
    <scope>NUCLEOTIDE SEQUENCE</scope>
    <source>
        <strain evidence="1">525.92</strain>
    </source>
</reference>
<keyword evidence="2" id="KW-1185">Reference proteome</keyword>
<dbReference type="HOGENOM" id="CLU_2394247_0_0_7"/>
<dbReference type="AlphaFoldDB" id="A7H0U7"/>
<dbReference type="OrthoDB" id="9797501at2"/>
<name>A7H0U7_CAMC5</name>
<dbReference type="STRING" id="360105.CCV52592_0036"/>
<accession>A7H0U7</accession>
<organism evidence="1 2">
    <name type="scientific">Campylobacter curvus (strain 525.92)</name>
    <dbReference type="NCBI Taxonomy" id="360105"/>
    <lineage>
        <taxon>Bacteria</taxon>
        <taxon>Pseudomonadati</taxon>
        <taxon>Campylobacterota</taxon>
        <taxon>Epsilonproteobacteria</taxon>
        <taxon>Campylobacterales</taxon>
        <taxon>Campylobacteraceae</taxon>
        <taxon>Campylobacter</taxon>
    </lineage>
</organism>
<proteinExistence type="predicted"/>
<gene>
    <name evidence="1" type="ORF">CCV52592_0036</name>
</gene>
<dbReference type="EMBL" id="CP000767">
    <property type="protein sequence ID" value="EAU00358.1"/>
    <property type="molecule type" value="Genomic_DNA"/>
</dbReference>
<dbReference type="KEGG" id="ccv:CCV52592_0036"/>
<sequence length="93" mass="10564">MQWQFEYLLGNIDPALIRDVAKLDDESLTLTMAGVICQLVGGLKSFPSKKYRSSLAREMIARGIGTKRVLELTNISKRTYFNLKKEIKNGKEN</sequence>
<protein>
    <submittedName>
        <fullName evidence="1">Uncharacterized protein</fullName>
    </submittedName>
</protein>
<dbReference type="RefSeq" id="WP_011992809.1">
    <property type="nucleotide sequence ID" value="NC_009715.2"/>
</dbReference>
<evidence type="ECO:0000313" key="2">
    <source>
        <dbReference type="Proteomes" id="UP000006380"/>
    </source>
</evidence>